<reference evidence="2 3" key="1">
    <citation type="journal article" date="2018" name="Sci. Rep.">
        <title>Genomic signatures of local adaptation to the degree of environmental predictability in rotifers.</title>
        <authorList>
            <person name="Franch-Gras L."/>
            <person name="Hahn C."/>
            <person name="Garcia-Roger E.M."/>
            <person name="Carmona M.J."/>
            <person name="Serra M."/>
            <person name="Gomez A."/>
        </authorList>
    </citation>
    <scope>NUCLEOTIDE SEQUENCE [LARGE SCALE GENOMIC DNA]</scope>
    <source>
        <strain evidence="2">HYR1</strain>
    </source>
</reference>
<protein>
    <submittedName>
        <fullName evidence="2">Nucleic-acid-binding from transposon X</fullName>
    </submittedName>
</protein>
<feature type="region of interest" description="Disordered" evidence="1">
    <location>
        <begin position="407"/>
        <end position="428"/>
    </location>
</feature>
<feature type="compositionally biased region" description="Low complexity" evidence="1">
    <location>
        <begin position="33"/>
        <end position="45"/>
    </location>
</feature>
<organism evidence="2 3">
    <name type="scientific">Brachionus plicatilis</name>
    <name type="common">Marine rotifer</name>
    <name type="synonym">Brachionus muelleri</name>
    <dbReference type="NCBI Taxonomy" id="10195"/>
    <lineage>
        <taxon>Eukaryota</taxon>
        <taxon>Metazoa</taxon>
        <taxon>Spiralia</taxon>
        <taxon>Gnathifera</taxon>
        <taxon>Rotifera</taxon>
        <taxon>Eurotatoria</taxon>
        <taxon>Monogononta</taxon>
        <taxon>Pseudotrocha</taxon>
        <taxon>Ploima</taxon>
        <taxon>Brachionidae</taxon>
        <taxon>Brachionus</taxon>
    </lineage>
</organism>
<feature type="compositionally biased region" description="Low complexity" evidence="1">
    <location>
        <begin position="409"/>
        <end position="428"/>
    </location>
</feature>
<keyword evidence="3" id="KW-1185">Reference proteome</keyword>
<sequence length="581" mass="67732">MPKDKNNKRGHESPQSNTYSPNNPQKNKKKSKSTTNQNNQNQNNNRYEVLGGEKEINTEYSNSNAETEQELEDEQQTTTPNTNFHNLQTNHHNFSKTYTLKFTGEKILNYTDSYKLKREINKNKPNSNISNAYINRRNLTLVIETNNKENYDYLSKTWPSNAFEKGIILKPDNTKYEFILKNINTNIDIQTNREFINDLTKQNVQINYRLIKKSTNTPLPCIRAFTTDLINYRTILTEGIRIGYSIHRCEPWIYSDKPLQCFRCLKFNHHTRDCKENQICLICAGLHKYIECPNKTNKQSQKCTNCNENHTSVSKSCKAMQQEIENTKNKYKTQSNNTTFKSYQSKAQIQNQNSKLHHTINNLTKTHNTHELIQVISGLLQHILTKQNEIDKELNSYAHVTQTAPKKINPLPQQQNSTNQNNQIPNQTHTINSSQANQIQNNNNYIDNQDSNKSYQQLITTNPYKMHQNHQPQLQQFTNQPYNNQIYNPLNSNTHQIIYPTQPNVMQPQDRINRKGGGVAIIHHKNITIQTITKDQTHETIAIKIELNDTIKLNLISTYYPPNCTYNLDFLEKIINDKENN</sequence>
<gene>
    <name evidence="2" type="ORF">BpHYR1_031411</name>
</gene>
<feature type="non-terminal residue" evidence="2">
    <location>
        <position position="581"/>
    </location>
</feature>
<dbReference type="AlphaFoldDB" id="A0A3M7S7B2"/>
<feature type="compositionally biased region" description="Basic and acidic residues" evidence="1">
    <location>
        <begin position="1"/>
        <end position="12"/>
    </location>
</feature>
<dbReference type="OrthoDB" id="10044176at2759"/>
<dbReference type="EMBL" id="REGN01001938">
    <property type="protein sequence ID" value="RNA31488.1"/>
    <property type="molecule type" value="Genomic_DNA"/>
</dbReference>
<dbReference type="Proteomes" id="UP000276133">
    <property type="component" value="Unassembled WGS sequence"/>
</dbReference>
<name>A0A3M7S7B2_BRAPC</name>
<comment type="caution">
    <text evidence="2">The sequence shown here is derived from an EMBL/GenBank/DDBJ whole genome shotgun (WGS) entry which is preliminary data.</text>
</comment>
<evidence type="ECO:0000256" key="1">
    <source>
        <dbReference type="SAM" id="MobiDB-lite"/>
    </source>
</evidence>
<evidence type="ECO:0000313" key="3">
    <source>
        <dbReference type="Proteomes" id="UP000276133"/>
    </source>
</evidence>
<proteinExistence type="predicted"/>
<feature type="compositionally biased region" description="Polar residues" evidence="1">
    <location>
        <begin position="80"/>
        <end position="89"/>
    </location>
</feature>
<accession>A0A3M7S7B2</accession>
<evidence type="ECO:0000313" key="2">
    <source>
        <dbReference type="EMBL" id="RNA31488.1"/>
    </source>
</evidence>
<feature type="region of interest" description="Disordered" evidence="1">
    <location>
        <begin position="1"/>
        <end position="89"/>
    </location>
</feature>